<feature type="transmembrane region" description="Helical" evidence="2">
    <location>
        <begin position="168"/>
        <end position="187"/>
    </location>
</feature>
<feature type="transmembrane region" description="Helical" evidence="2">
    <location>
        <begin position="225"/>
        <end position="243"/>
    </location>
</feature>
<sequence length="538" mass="59442">MRPQLSGFSVGEGNTQPPPSRTDRRPVGDGKSWIPNWAEVSRDYLVRLGKKAALMGEGYDIILDEARDLFPTSKEFALPAVLRRYLEERTVPLDAAFFLDIMLPLVAVGLAVTTCKWTRMVFAIVVYLTGYYYTAIFLASTAVVSLAFALLRPRAPERRDIVIENGRLSVIGMTSVAVAATVGLTYYQPGPVTIFLAATTAGFLAILTALPTIQYHGAPDVARMLLTVLIFGGVLYLVASLDIDKDQAYLLMKTGTPTYHIPKQEREAAVRLDQVYEMARYYSRYPRALRARFTSEEGIWEWDQGQEPQREAADYTLTVLHALLFSLAVYTMLTDTGETDRVLGDIKIRVLEKIKTTELFGETALAKITMAMSRVEWLVVVAANLVYTQWMLGFPGVALEVLLCAIVAYPTYHLWKATVGVMTAPKGTNAFRQVGAESLPAPTIRTIAGSYTSGMATILGIGALVINTYFYLIGYSPYYIAISVLAFSASIVMIQSTEMLTGYKILLVLSYTLHTPGLGLVGAIARRYQGKLMWSRVT</sequence>
<keyword evidence="2" id="KW-0472">Membrane</keyword>
<dbReference type="EMBL" id="MH158418">
    <property type="protein sequence ID" value="AXE71878.1"/>
    <property type="molecule type" value="mRNA"/>
</dbReference>
<feature type="region of interest" description="Disordered" evidence="1">
    <location>
        <begin position="1"/>
        <end position="30"/>
    </location>
</feature>
<feature type="transmembrane region" description="Helical" evidence="2">
    <location>
        <begin position="478"/>
        <end position="497"/>
    </location>
</feature>
<keyword evidence="2" id="KW-0812">Transmembrane</keyword>
<reference evidence="3" key="1">
    <citation type="submission" date="2018-04" db="EMBL/GenBank/DDBJ databases">
        <authorList>
            <person name="Wang Z."/>
            <person name="Li S."/>
            <person name="Zhang L."/>
            <person name="Liu Q."/>
            <person name="Liu H."/>
        </authorList>
    </citation>
    <scope>NUCLEOTIDE SEQUENCE</scope>
    <source>
        <strain evidence="3">H3</strain>
    </source>
</reference>
<name>A0A344X2J1_9FLAV</name>
<organism evidence="3">
    <name type="scientific">Alongshan virus</name>
    <dbReference type="NCBI Taxonomy" id="2269360"/>
    <lineage>
        <taxon>Viruses</taxon>
        <taxon>Riboviria</taxon>
        <taxon>Orthornavirae</taxon>
        <taxon>Kitrinoviricota</taxon>
        <taxon>Flasuviricetes</taxon>
        <taxon>Amarillovirales</taxon>
        <taxon>Flaviviridae</taxon>
        <taxon>Jingmenvirus group</taxon>
    </lineage>
</organism>
<reference evidence="3" key="2">
    <citation type="journal article" date="2019" name="N. Engl. J. Med.">
        <title>A New Segmented Virus Associated with Human Febrile Illness in China.</title>
        <authorList>
            <person name="Wang Z.D."/>
            <person name="Wang B."/>
            <person name="Wei F."/>
            <person name="Han S.Z."/>
            <person name="Zhang L."/>
            <person name="Yang Z.T."/>
            <person name="Yan Y."/>
            <person name="Lv X.L."/>
            <person name="Li L."/>
            <person name="Wang S.C."/>
            <person name="Song M.X."/>
            <person name="Zhang H.J."/>
            <person name="Huang S.J."/>
            <person name="Chen J."/>
            <person name="Huang F.Q."/>
            <person name="Li S."/>
            <person name="Liu H.H."/>
            <person name="Hong J."/>
            <person name="Jin Y.L."/>
            <person name="Wang W."/>
            <person name="Zhou J.Y."/>
            <person name="Liu Q."/>
        </authorList>
    </citation>
    <scope>NUCLEOTIDE SEQUENCE</scope>
    <source>
        <strain evidence="3">H3</strain>
    </source>
</reference>
<evidence type="ECO:0000256" key="1">
    <source>
        <dbReference type="SAM" id="MobiDB-lite"/>
    </source>
</evidence>
<protein>
    <recommendedName>
        <fullName evidence="4">VP3 protein</fullName>
    </recommendedName>
</protein>
<feature type="transmembrane region" description="Helical" evidence="2">
    <location>
        <begin position="124"/>
        <end position="148"/>
    </location>
</feature>
<evidence type="ECO:0000313" key="3">
    <source>
        <dbReference type="EMBL" id="AXE71878.1"/>
    </source>
</evidence>
<feature type="transmembrane region" description="Helical" evidence="2">
    <location>
        <begin position="503"/>
        <end position="525"/>
    </location>
</feature>
<dbReference type="Proteomes" id="UP001072859">
    <property type="component" value="Genome"/>
</dbReference>
<feature type="transmembrane region" description="Helical" evidence="2">
    <location>
        <begin position="448"/>
        <end position="471"/>
    </location>
</feature>
<proteinExistence type="evidence at transcript level"/>
<evidence type="ECO:0000256" key="2">
    <source>
        <dbReference type="SAM" id="Phobius"/>
    </source>
</evidence>
<accession>A0A344X2J1</accession>
<keyword evidence="2" id="KW-1133">Transmembrane helix</keyword>
<evidence type="ECO:0008006" key="4">
    <source>
        <dbReference type="Google" id="ProtNLM"/>
    </source>
</evidence>
<feature type="transmembrane region" description="Helical" evidence="2">
    <location>
        <begin position="93"/>
        <end position="112"/>
    </location>
</feature>
<feature type="transmembrane region" description="Helical" evidence="2">
    <location>
        <begin position="193"/>
        <end position="213"/>
    </location>
</feature>
<feature type="transmembrane region" description="Helical" evidence="2">
    <location>
        <begin position="377"/>
        <end position="409"/>
    </location>
</feature>